<accession>A0AAV2Z7C3</accession>
<dbReference type="Proteomes" id="UP001146120">
    <property type="component" value="Unassembled WGS sequence"/>
</dbReference>
<evidence type="ECO:0000313" key="3">
    <source>
        <dbReference type="Proteomes" id="UP001146120"/>
    </source>
</evidence>
<gene>
    <name evidence="2" type="ORF">N0F65_011657</name>
</gene>
<evidence type="ECO:0000313" key="2">
    <source>
        <dbReference type="EMBL" id="DBA03298.1"/>
    </source>
</evidence>
<name>A0AAV2Z7C3_9STRA</name>
<comment type="caution">
    <text evidence="2">The sequence shown here is derived from an EMBL/GenBank/DDBJ whole genome shotgun (WGS) entry which is preliminary data.</text>
</comment>
<organism evidence="2 3">
    <name type="scientific">Lagenidium giganteum</name>
    <dbReference type="NCBI Taxonomy" id="4803"/>
    <lineage>
        <taxon>Eukaryota</taxon>
        <taxon>Sar</taxon>
        <taxon>Stramenopiles</taxon>
        <taxon>Oomycota</taxon>
        <taxon>Peronosporomycetes</taxon>
        <taxon>Pythiales</taxon>
        <taxon>Pythiaceae</taxon>
    </lineage>
</organism>
<reference evidence="2" key="2">
    <citation type="journal article" date="2023" name="Microbiol Resour">
        <title>Decontamination and Annotation of the Draft Genome Sequence of the Oomycete Lagenidium giganteum ARSEF 373.</title>
        <authorList>
            <person name="Morgan W.R."/>
            <person name="Tartar A."/>
        </authorList>
    </citation>
    <scope>NUCLEOTIDE SEQUENCE</scope>
    <source>
        <strain evidence="2">ARSEF 373</strain>
    </source>
</reference>
<evidence type="ECO:0008006" key="4">
    <source>
        <dbReference type="Google" id="ProtNLM"/>
    </source>
</evidence>
<proteinExistence type="predicted"/>
<sequence length="422" mass="46877">MVVTSTVGKCRVPDVCIREATQVEHGGAEWLMIDETVGYFVPVVRQRWRLIHVDQSRNVLHYDEFKRWLRLSDVSLVTPVEETTAEGTQRWWMTLQDMRAMQVWILHFPSIDRLHAWIDALKLLAKTTDSSTVFHELIIADATRPKEIRSSISPTSDTILDMTPELPSLSRAFLPDKSETKQPAWKDSRLVSWHTATRLKTELSLTLAGHLDWLGFFGGLGHVGALLGQDDLNVRWVGHVWSNATVGTVSSSALLNRQVSLRVRDVEGIHIQALDFGVGFGVLDQVQDDLGSLLWPLALVTSGTTELALGVTATTTSELGEWHGLLVFEHSLQERLGLGQLHAVDGMHDFAAVHEVHAQVRAAGLGGTLGIFRFLAFLVLLHKFGFWETGKLAAQRNGVGRGLPELPTTNPLTPHPRLSDNT</sequence>
<evidence type="ECO:0000256" key="1">
    <source>
        <dbReference type="SAM" id="MobiDB-lite"/>
    </source>
</evidence>
<dbReference type="AlphaFoldDB" id="A0AAV2Z7C3"/>
<reference evidence="2" key="1">
    <citation type="submission" date="2022-11" db="EMBL/GenBank/DDBJ databases">
        <authorList>
            <person name="Morgan W.R."/>
            <person name="Tartar A."/>
        </authorList>
    </citation>
    <scope>NUCLEOTIDE SEQUENCE</scope>
    <source>
        <strain evidence="2">ARSEF 373</strain>
    </source>
</reference>
<protein>
    <recommendedName>
        <fullName evidence="4">PH domain-containing protein</fullName>
    </recommendedName>
</protein>
<dbReference type="EMBL" id="DAKRPA010000021">
    <property type="protein sequence ID" value="DBA03298.1"/>
    <property type="molecule type" value="Genomic_DNA"/>
</dbReference>
<keyword evidence="3" id="KW-1185">Reference proteome</keyword>
<feature type="region of interest" description="Disordered" evidence="1">
    <location>
        <begin position="399"/>
        <end position="422"/>
    </location>
</feature>
<feature type="compositionally biased region" description="Low complexity" evidence="1">
    <location>
        <begin position="403"/>
        <end position="416"/>
    </location>
</feature>